<accession>A0A0Q1BFU6</accession>
<dbReference type="PANTHER" id="PTHR43777">
    <property type="entry name" value="MOLYBDENUM COFACTOR CYTIDYLYLTRANSFERASE"/>
    <property type="match status" value="1"/>
</dbReference>
<dbReference type="InterPro" id="IPR029044">
    <property type="entry name" value="Nucleotide-diphossugar_trans"/>
</dbReference>
<dbReference type="CDD" id="cd04182">
    <property type="entry name" value="GT_2_like_f"/>
    <property type="match status" value="1"/>
</dbReference>
<dbReference type="GO" id="GO:0016779">
    <property type="term" value="F:nucleotidyltransferase activity"/>
    <property type="evidence" value="ECO:0007669"/>
    <property type="project" value="UniProtKB-ARBA"/>
</dbReference>
<organism evidence="2 3">
    <name type="scientific">Flagellimonas eckloniae</name>
    <dbReference type="NCBI Taxonomy" id="346185"/>
    <lineage>
        <taxon>Bacteria</taxon>
        <taxon>Pseudomonadati</taxon>
        <taxon>Bacteroidota</taxon>
        <taxon>Flavobacteriia</taxon>
        <taxon>Flavobacteriales</taxon>
        <taxon>Flavobacteriaceae</taxon>
        <taxon>Flagellimonas</taxon>
    </lineage>
</organism>
<proteinExistence type="predicted"/>
<dbReference type="Gene3D" id="3.90.550.10">
    <property type="entry name" value="Spore Coat Polysaccharide Biosynthesis Protein SpsA, Chain A"/>
    <property type="match status" value="1"/>
</dbReference>
<dbReference type="STRING" id="346185.AAY42_03795"/>
<dbReference type="RefSeq" id="WP_055392670.1">
    <property type="nucleotide sequence ID" value="NZ_LCTZ01000002.1"/>
</dbReference>
<reference evidence="2 3" key="1">
    <citation type="submission" date="2015-04" db="EMBL/GenBank/DDBJ databases">
        <title>Complete genome of flavobacterium.</title>
        <authorList>
            <person name="Kwon Y.M."/>
            <person name="Kim S.-J."/>
        </authorList>
    </citation>
    <scope>NUCLEOTIDE SEQUENCE [LARGE SCALE GENOMIC DNA]</scope>
    <source>
        <strain evidence="2 3">DK169</strain>
    </source>
</reference>
<evidence type="ECO:0000313" key="2">
    <source>
        <dbReference type="EMBL" id="KQC29114.1"/>
    </source>
</evidence>
<dbReference type="Pfam" id="PF12804">
    <property type="entry name" value="NTP_transf_3"/>
    <property type="match status" value="1"/>
</dbReference>
<sequence>MTEGISILILAAGASTRMQENIKQLLPWKNTTLLGNAIEQAQKITDSIVVILGSNAEKIKKVVPKTVKTLKNPNWEQGMGSSISCGAKHVLEMHQDTSGILLMLADQPLIDVEFLNTIISTFRGRKKRIVATDYGEKLGVPAIFDHTLLIELSELKKDFGARHLIIKHKSEAFGVVPDGKEVDIDTQKEYNQLLDLYNT</sequence>
<evidence type="ECO:0000259" key="1">
    <source>
        <dbReference type="Pfam" id="PF12804"/>
    </source>
</evidence>
<protein>
    <recommendedName>
        <fullName evidence="1">MobA-like NTP transferase domain-containing protein</fullName>
    </recommendedName>
</protein>
<comment type="caution">
    <text evidence="2">The sequence shown here is derived from an EMBL/GenBank/DDBJ whole genome shotgun (WGS) entry which is preliminary data.</text>
</comment>
<dbReference type="AlphaFoldDB" id="A0A0Q1BFU6"/>
<dbReference type="PANTHER" id="PTHR43777:SF1">
    <property type="entry name" value="MOLYBDENUM COFACTOR CYTIDYLYLTRANSFERASE"/>
    <property type="match status" value="1"/>
</dbReference>
<dbReference type="Proteomes" id="UP000050827">
    <property type="component" value="Unassembled WGS sequence"/>
</dbReference>
<keyword evidence="3" id="KW-1185">Reference proteome</keyword>
<dbReference type="InterPro" id="IPR025877">
    <property type="entry name" value="MobA-like_NTP_Trfase"/>
</dbReference>
<dbReference type="EMBL" id="LCTZ01000002">
    <property type="protein sequence ID" value="KQC29114.1"/>
    <property type="molecule type" value="Genomic_DNA"/>
</dbReference>
<feature type="domain" description="MobA-like NTP transferase" evidence="1">
    <location>
        <begin position="8"/>
        <end position="168"/>
    </location>
</feature>
<name>A0A0Q1BFU6_9FLAO</name>
<evidence type="ECO:0000313" key="3">
    <source>
        <dbReference type="Proteomes" id="UP000050827"/>
    </source>
</evidence>
<gene>
    <name evidence="2" type="ORF">AAY42_03795</name>
</gene>
<dbReference type="OrthoDB" id="9779263at2"/>
<dbReference type="SUPFAM" id="SSF53448">
    <property type="entry name" value="Nucleotide-diphospho-sugar transferases"/>
    <property type="match status" value="1"/>
</dbReference>